<sequence length="428" mass="50528">MGLMDLFKAKENESLKKELEETKKLLSPELLNVKEINQHIKELEEKKTSLENEVKDLESEQLDINKKIEERKSKLIILDEDLLMQDFSLYQPIYDFATSEKYKEKLDSIRREQKRLIKDKTAVNYFDGWTVDGSKAKGKKMTDNNIKQIIRSFNTECENVIDRVKFSNIDSMKKRIIKAFQDLNKINTSNRVELTEYFLHLKLEELNLAYEYQVKKQEEKEELKRTREELREQARLQKELDSAKKNIDKDLKHFNNALNSLMGQLENKEISEEQRQALINKKSELEDKISELDKNLKDIDYRQNNQKAGYVYIISNIGTFGENIYKIGMTRRLDPQDRVDELGGASVPFNFDVHAMIFTEDAPKLENALHKAFENKKVNMINSRREFFNVTLEEIEDVVKKSFDKTVEFKKIAEAEQFRQSLKIKNKL</sequence>
<name>A0A6I1MX89_9CLOT</name>
<dbReference type="OrthoDB" id="9811665at2"/>
<dbReference type="Pfam" id="PF10544">
    <property type="entry name" value="T5orf172"/>
    <property type="match status" value="1"/>
</dbReference>
<reference evidence="3 4" key="1">
    <citation type="submission" date="2019-10" db="EMBL/GenBank/DDBJ databases">
        <title>The Genome Sequence of Clostridium tarantellae Isolated from Fish Brain.</title>
        <authorList>
            <person name="Bano L."/>
            <person name="Kiel M."/>
            <person name="Sales G."/>
            <person name="Doxey A.C."/>
            <person name="Mansfield M.J."/>
            <person name="Schiavone M."/>
            <person name="Rossetto O."/>
            <person name="Pirazzini M."/>
            <person name="Dobrindt U."/>
            <person name="Montecucco C."/>
        </authorList>
    </citation>
    <scope>NUCLEOTIDE SEQUENCE [LARGE SCALE GENOMIC DNA]</scope>
    <source>
        <strain evidence="3 4">DSM 3997</strain>
    </source>
</reference>
<dbReference type="InterPro" id="IPR018306">
    <property type="entry name" value="Phage_T5_Orf172_DNA-bd"/>
</dbReference>
<comment type="caution">
    <text evidence="3">The sequence shown here is derived from an EMBL/GenBank/DDBJ whole genome shotgun (WGS) entry which is preliminary data.</text>
</comment>
<accession>A0A6I1MX89</accession>
<feature type="coiled-coil region" evidence="1">
    <location>
        <begin position="33"/>
        <end position="70"/>
    </location>
</feature>
<organism evidence="3 4">
    <name type="scientific">Clostridium tarantellae</name>
    <dbReference type="NCBI Taxonomy" id="39493"/>
    <lineage>
        <taxon>Bacteria</taxon>
        <taxon>Bacillati</taxon>
        <taxon>Bacillota</taxon>
        <taxon>Clostridia</taxon>
        <taxon>Eubacteriales</taxon>
        <taxon>Clostridiaceae</taxon>
        <taxon>Clostridium</taxon>
    </lineage>
</organism>
<dbReference type="EMBL" id="WHJC01000308">
    <property type="protein sequence ID" value="MPQ44769.1"/>
    <property type="molecule type" value="Genomic_DNA"/>
</dbReference>
<dbReference type="Pfam" id="PF13250">
    <property type="entry name" value="SNIPE"/>
    <property type="match status" value="1"/>
</dbReference>
<proteinExistence type="predicted"/>
<dbReference type="InterPro" id="IPR025280">
    <property type="entry name" value="SNIPE"/>
</dbReference>
<feature type="domain" description="Bacteriophage T5 Orf172 DNA-binding" evidence="2">
    <location>
        <begin position="319"/>
        <end position="402"/>
    </location>
</feature>
<evidence type="ECO:0000259" key="2">
    <source>
        <dbReference type="SMART" id="SM00974"/>
    </source>
</evidence>
<gene>
    <name evidence="3" type="ORF">GBZ86_13590</name>
</gene>
<dbReference type="Proteomes" id="UP000430345">
    <property type="component" value="Unassembled WGS sequence"/>
</dbReference>
<keyword evidence="4" id="KW-1185">Reference proteome</keyword>
<feature type="coiled-coil region" evidence="1">
    <location>
        <begin position="209"/>
        <end position="302"/>
    </location>
</feature>
<dbReference type="RefSeq" id="WP_152891520.1">
    <property type="nucleotide sequence ID" value="NZ_WHJC01000308.1"/>
</dbReference>
<evidence type="ECO:0000313" key="3">
    <source>
        <dbReference type="EMBL" id="MPQ44769.1"/>
    </source>
</evidence>
<evidence type="ECO:0000313" key="4">
    <source>
        <dbReference type="Proteomes" id="UP000430345"/>
    </source>
</evidence>
<dbReference type="SMART" id="SM00974">
    <property type="entry name" value="T5orf172"/>
    <property type="match status" value="1"/>
</dbReference>
<dbReference type="AlphaFoldDB" id="A0A6I1MX89"/>
<keyword evidence="1" id="KW-0175">Coiled coil</keyword>
<evidence type="ECO:0000256" key="1">
    <source>
        <dbReference type="SAM" id="Coils"/>
    </source>
</evidence>
<protein>
    <submittedName>
        <fullName evidence="3">DUF4041 domain-containing protein</fullName>
    </submittedName>
</protein>